<feature type="compositionally biased region" description="Low complexity" evidence="7">
    <location>
        <begin position="1"/>
        <end position="18"/>
    </location>
</feature>
<feature type="region of interest" description="Disordered" evidence="7">
    <location>
        <begin position="1"/>
        <end position="25"/>
    </location>
</feature>
<dbReference type="Pfam" id="PF01618">
    <property type="entry name" value="MotA_ExbB"/>
    <property type="match status" value="1"/>
</dbReference>
<feature type="transmembrane region" description="Helical" evidence="8">
    <location>
        <begin position="105"/>
        <end position="129"/>
    </location>
</feature>
<keyword evidence="6" id="KW-0813">Transport</keyword>
<comment type="similarity">
    <text evidence="6">Belongs to the exbB/tolQ family.</text>
</comment>
<feature type="domain" description="MotA/TolQ/ExbB proton channel" evidence="9">
    <location>
        <begin position="178"/>
        <end position="289"/>
    </location>
</feature>
<accession>A0A1H5THK1</accession>
<reference evidence="10 11" key="1">
    <citation type="submission" date="2016-10" db="EMBL/GenBank/DDBJ databases">
        <authorList>
            <person name="de Groot N.N."/>
        </authorList>
    </citation>
    <scope>NUCLEOTIDE SEQUENCE [LARGE SCALE GENOMIC DNA]</scope>
    <source>
        <strain evidence="10 11">DSM 22012</strain>
    </source>
</reference>
<keyword evidence="2" id="KW-1003">Cell membrane</keyword>
<evidence type="ECO:0000256" key="5">
    <source>
        <dbReference type="ARBA" id="ARBA00023136"/>
    </source>
</evidence>
<gene>
    <name evidence="10" type="ORF">SAMN05444390_10180</name>
</gene>
<protein>
    <submittedName>
        <fullName evidence="10">Biopolymer transport protein ExbB</fullName>
    </submittedName>
</protein>
<dbReference type="AlphaFoldDB" id="A0A1H5THK1"/>
<keyword evidence="6" id="KW-0653">Protein transport</keyword>
<sequence>MSTEAAAVAETEEMSATAGQAPVNESVEATGGAENTAAENAGTGNVAAADGATTDASAGGEGVGAVDASTLPVDAAGALPVDPSADLTAGMPAEPMSLADQAVDFLVVGGPVVWILCAFSVVALTIVLLKLWQFAAMRPESTKDIDQSLELWAVGDRKGALVALKQQRPVAGLVGLAMKGVEAKQELSLLREELSRVATQRLGQMRSFLRPLEVIATLSPLLGLLGTVLGMIVAFKQMEAAGSQVDPSVLSGGIWQALLTTAVGLAVAIPVMTIHNWLDRKVERVAVLMNDSVTRVFTSGISKEQEAVEREVFRNAA</sequence>
<dbReference type="PANTHER" id="PTHR30625">
    <property type="entry name" value="PROTEIN TOLQ"/>
    <property type="match status" value="1"/>
</dbReference>
<dbReference type="RefSeq" id="WP_235009002.1">
    <property type="nucleotide sequence ID" value="NZ_FNVQ01000001.1"/>
</dbReference>
<evidence type="ECO:0000256" key="2">
    <source>
        <dbReference type="ARBA" id="ARBA00022475"/>
    </source>
</evidence>
<evidence type="ECO:0000313" key="10">
    <source>
        <dbReference type="EMBL" id="SEF62342.1"/>
    </source>
</evidence>
<evidence type="ECO:0000256" key="6">
    <source>
        <dbReference type="RuleBase" id="RU004057"/>
    </source>
</evidence>
<evidence type="ECO:0000256" key="8">
    <source>
        <dbReference type="SAM" id="Phobius"/>
    </source>
</evidence>
<evidence type="ECO:0000256" key="4">
    <source>
        <dbReference type="ARBA" id="ARBA00022989"/>
    </source>
</evidence>
<dbReference type="GO" id="GO:0005886">
    <property type="term" value="C:plasma membrane"/>
    <property type="evidence" value="ECO:0007669"/>
    <property type="project" value="UniProtKB-SubCell"/>
</dbReference>
<dbReference type="InterPro" id="IPR002898">
    <property type="entry name" value="MotA_ExbB_proton_chnl"/>
</dbReference>
<name>A0A1H5THK1_9GAMM</name>
<keyword evidence="3 8" id="KW-0812">Transmembrane</keyword>
<dbReference type="InterPro" id="IPR050790">
    <property type="entry name" value="ExbB/TolQ_transport"/>
</dbReference>
<evidence type="ECO:0000256" key="3">
    <source>
        <dbReference type="ARBA" id="ARBA00022692"/>
    </source>
</evidence>
<evidence type="ECO:0000256" key="7">
    <source>
        <dbReference type="SAM" id="MobiDB-lite"/>
    </source>
</evidence>
<organism evidence="10 11">
    <name type="scientific">Marinobacterium lutimaris</name>
    <dbReference type="NCBI Taxonomy" id="568106"/>
    <lineage>
        <taxon>Bacteria</taxon>
        <taxon>Pseudomonadati</taxon>
        <taxon>Pseudomonadota</taxon>
        <taxon>Gammaproteobacteria</taxon>
        <taxon>Oceanospirillales</taxon>
        <taxon>Oceanospirillaceae</taxon>
        <taxon>Marinobacterium</taxon>
    </lineage>
</organism>
<feature type="transmembrane region" description="Helical" evidence="8">
    <location>
        <begin position="254"/>
        <end position="274"/>
    </location>
</feature>
<comment type="subcellular location">
    <subcellularLocation>
        <location evidence="1">Cell membrane</location>
        <topology evidence="1">Multi-pass membrane protein</topology>
    </subcellularLocation>
    <subcellularLocation>
        <location evidence="6">Membrane</location>
        <topology evidence="6">Multi-pass membrane protein</topology>
    </subcellularLocation>
</comment>
<evidence type="ECO:0000259" key="9">
    <source>
        <dbReference type="Pfam" id="PF01618"/>
    </source>
</evidence>
<evidence type="ECO:0000313" key="11">
    <source>
        <dbReference type="Proteomes" id="UP000236745"/>
    </source>
</evidence>
<dbReference type="PANTHER" id="PTHR30625:SF11">
    <property type="entry name" value="MOTA_TOLQ_EXBB PROTON CHANNEL DOMAIN-CONTAINING PROTEIN"/>
    <property type="match status" value="1"/>
</dbReference>
<dbReference type="EMBL" id="FNVQ01000001">
    <property type="protein sequence ID" value="SEF62342.1"/>
    <property type="molecule type" value="Genomic_DNA"/>
</dbReference>
<keyword evidence="11" id="KW-1185">Reference proteome</keyword>
<evidence type="ECO:0000256" key="1">
    <source>
        <dbReference type="ARBA" id="ARBA00004651"/>
    </source>
</evidence>
<dbReference type="GO" id="GO:0017038">
    <property type="term" value="P:protein import"/>
    <property type="evidence" value="ECO:0007669"/>
    <property type="project" value="TreeGrafter"/>
</dbReference>
<feature type="transmembrane region" description="Helical" evidence="8">
    <location>
        <begin position="214"/>
        <end position="234"/>
    </location>
</feature>
<keyword evidence="4 8" id="KW-1133">Transmembrane helix</keyword>
<dbReference type="Proteomes" id="UP000236745">
    <property type="component" value="Unassembled WGS sequence"/>
</dbReference>
<keyword evidence="5 8" id="KW-0472">Membrane</keyword>
<proteinExistence type="inferred from homology"/>